<dbReference type="GO" id="GO:0006368">
    <property type="term" value="P:transcription elongation by RNA polymerase II"/>
    <property type="evidence" value="ECO:0007669"/>
    <property type="project" value="TreeGrafter"/>
</dbReference>
<dbReference type="InterPro" id="IPR005824">
    <property type="entry name" value="KOW"/>
</dbReference>
<dbReference type="Gene3D" id="2.30.30.30">
    <property type="match status" value="1"/>
</dbReference>
<dbReference type="InterPro" id="IPR039659">
    <property type="entry name" value="SPT5"/>
</dbReference>
<dbReference type="GO" id="GO:0005840">
    <property type="term" value="C:ribosome"/>
    <property type="evidence" value="ECO:0007669"/>
    <property type="project" value="InterPro"/>
</dbReference>
<dbReference type="InterPro" id="IPR005825">
    <property type="entry name" value="Ribosomal_uL24_CS"/>
</dbReference>
<dbReference type="GO" id="GO:0032044">
    <property type="term" value="C:DSIF complex"/>
    <property type="evidence" value="ECO:0007669"/>
    <property type="project" value="TreeGrafter"/>
</dbReference>
<dbReference type="InterPro" id="IPR014722">
    <property type="entry name" value="Rib_uL2_dom2"/>
</dbReference>
<feature type="region of interest" description="Disordered" evidence="1">
    <location>
        <begin position="43"/>
        <end position="72"/>
    </location>
</feature>
<dbReference type="GO" id="GO:0006412">
    <property type="term" value="P:translation"/>
    <property type="evidence" value="ECO:0007669"/>
    <property type="project" value="InterPro"/>
</dbReference>
<gene>
    <name evidence="3" type="ORF">NLI96_g10599</name>
</gene>
<dbReference type="GO" id="GO:0006357">
    <property type="term" value="P:regulation of transcription by RNA polymerase II"/>
    <property type="evidence" value="ECO:0007669"/>
    <property type="project" value="InterPro"/>
</dbReference>
<dbReference type="AlphaFoldDB" id="A0AAD5UVP4"/>
<dbReference type="SUPFAM" id="SSF50104">
    <property type="entry name" value="Translation proteins SH3-like domain"/>
    <property type="match status" value="1"/>
</dbReference>
<dbReference type="SMART" id="SM00739">
    <property type="entry name" value="KOW"/>
    <property type="match status" value="2"/>
</dbReference>
<feature type="compositionally biased region" description="Acidic residues" evidence="1">
    <location>
        <begin position="43"/>
        <end position="53"/>
    </location>
</feature>
<dbReference type="GO" id="GO:0032784">
    <property type="term" value="P:regulation of DNA-templated transcription elongation"/>
    <property type="evidence" value="ECO:0007669"/>
    <property type="project" value="InterPro"/>
</dbReference>
<dbReference type="InterPro" id="IPR008991">
    <property type="entry name" value="Translation_prot_SH3-like_sf"/>
</dbReference>
<dbReference type="PANTHER" id="PTHR11125:SF7">
    <property type="entry name" value="TRANSCRIPTION ELONGATION FACTOR SPT5"/>
    <property type="match status" value="1"/>
</dbReference>
<dbReference type="GO" id="GO:0003735">
    <property type="term" value="F:structural constituent of ribosome"/>
    <property type="evidence" value="ECO:0007669"/>
    <property type="project" value="InterPro"/>
</dbReference>
<reference evidence="3" key="1">
    <citation type="submission" date="2022-07" db="EMBL/GenBank/DDBJ databases">
        <title>Genome Sequence of Physisporinus lineatus.</title>
        <authorList>
            <person name="Buettner E."/>
        </authorList>
    </citation>
    <scope>NUCLEOTIDE SEQUENCE</scope>
    <source>
        <strain evidence="3">VT162</strain>
    </source>
</reference>
<feature type="domain" description="KOW" evidence="2">
    <location>
        <begin position="385"/>
        <end position="412"/>
    </location>
</feature>
<organism evidence="3 4">
    <name type="scientific">Meripilus lineatus</name>
    <dbReference type="NCBI Taxonomy" id="2056292"/>
    <lineage>
        <taxon>Eukaryota</taxon>
        <taxon>Fungi</taxon>
        <taxon>Dikarya</taxon>
        <taxon>Basidiomycota</taxon>
        <taxon>Agaricomycotina</taxon>
        <taxon>Agaricomycetes</taxon>
        <taxon>Polyporales</taxon>
        <taxon>Meripilaceae</taxon>
        <taxon>Meripilus</taxon>
    </lineage>
</organism>
<dbReference type="EMBL" id="JANAWD010000616">
    <property type="protein sequence ID" value="KAJ3477239.1"/>
    <property type="molecule type" value="Genomic_DNA"/>
</dbReference>
<name>A0AAD5UVP4_9APHY</name>
<comment type="caution">
    <text evidence="3">The sequence shown here is derived from an EMBL/GenBank/DDBJ whole genome shotgun (WGS) entry which is preliminary data.</text>
</comment>
<evidence type="ECO:0000259" key="2">
    <source>
        <dbReference type="SMART" id="SM00739"/>
    </source>
</evidence>
<keyword evidence="4" id="KW-1185">Reference proteome</keyword>
<evidence type="ECO:0000256" key="1">
    <source>
        <dbReference type="SAM" id="MobiDB-lite"/>
    </source>
</evidence>
<sequence>MAEQVDIYSNIYTNPYFDLEAVVDDNEEEDLDEDMEDELALFLDDSETIEDSSSDLFGSSPPPEEPSSDEEEIAREIRQRHAKENTPPSTLDAVKGKALFSLAPNREKDAVVELQRIIDHRRKNLKTVTMSSVASYGQYPGQVFVWAIGAQELKKISTTRSYMLHWKISLIEQSEWLRLYAALDDHFRIPVPCWVRIKAGLYKGDLALLERSYSNECCDVLLIPRAFLVGRKRPKSALLTSKIATRYWGDKSLKSDPSQPDWFIAKKLQIKAGLLCRYVSCHSFAPSLPKDLDELSLFMGAVPMLGNADLLAFVLKTMDDIRENDLITIFRVGDRVRVVSGTFSTMEGIIKALEDGYASVSLTSSHPNVHIPPLAIMPISDLRCLFKEGDTICVISGFQKGRKGSIIHVDGLVLTFLNLENRPPTDVDHSSGEQLNFSSPQVRLGIYICKIWGI</sequence>
<protein>
    <recommendedName>
        <fullName evidence="2">KOW domain-containing protein</fullName>
    </recommendedName>
</protein>
<dbReference type="PANTHER" id="PTHR11125">
    <property type="entry name" value="SUPPRESSOR OF TY 5"/>
    <property type="match status" value="1"/>
</dbReference>
<accession>A0AAD5UVP4</accession>
<dbReference type="GO" id="GO:0003729">
    <property type="term" value="F:mRNA binding"/>
    <property type="evidence" value="ECO:0007669"/>
    <property type="project" value="TreeGrafter"/>
</dbReference>
<feature type="domain" description="KOW" evidence="2">
    <location>
        <begin position="329"/>
        <end position="356"/>
    </location>
</feature>
<dbReference type="PROSITE" id="PS01108">
    <property type="entry name" value="RIBOSOMAL_L24"/>
    <property type="match status" value="1"/>
</dbReference>
<dbReference type="Proteomes" id="UP001212997">
    <property type="component" value="Unassembled WGS sequence"/>
</dbReference>
<evidence type="ECO:0000313" key="4">
    <source>
        <dbReference type="Proteomes" id="UP001212997"/>
    </source>
</evidence>
<proteinExistence type="predicted"/>
<evidence type="ECO:0000313" key="3">
    <source>
        <dbReference type="EMBL" id="KAJ3477239.1"/>
    </source>
</evidence>